<keyword evidence="5" id="KW-0812">Transmembrane</keyword>
<keyword evidence="3" id="KW-1003">Cell membrane</keyword>
<dbReference type="SUPFAM" id="SSF54534">
    <property type="entry name" value="FKBP-like"/>
    <property type="match status" value="1"/>
</dbReference>
<dbReference type="GO" id="GO:0005886">
    <property type="term" value="C:plasma membrane"/>
    <property type="evidence" value="ECO:0007669"/>
    <property type="project" value="UniProtKB-SubCell"/>
</dbReference>
<dbReference type="InterPro" id="IPR046357">
    <property type="entry name" value="PPIase_dom_sf"/>
</dbReference>
<keyword evidence="7" id="KW-0472">Membrane</keyword>
<evidence type="ECO:0000256" key="1">
    <source>
        <dbReference type="ARBA" id="ARBA00004382"/>
    </source>
</evidence>
<evidence type="ECO:0000313" key="15">
    <source>
        <dbReference type="EMBL" id="QKV18119.1"/>
    </source>
</evidence>
<dbReference type="AlphaFoldDB" id="A0A6N1VG47"/>
<reference evidence="15 16" key="1">
    <citation type="submission" date="2020-06" db="EMBL/GenBank/DDBJ databases">
        <title>Oricola thermophila sp. nov. isolated from a tidal sediments.</title>
        <authorList>
            <person name="Kwon K.K."/>
            <person name="Yang S.-H."/>
            <person name="Park M.-J."/>
        </authorList>
    </citation>
    <scope>NUCLEOTIDE SEQUENCE [LARGE SCALE GENOMIC DNA]</scope>
    <source>
        <strain evidence="15 16">MEBiC13590</strain>
    </source>
</reference>
<dbReference type="InterPro" id="IPR000297">
    <property type="entry name" value="PPIase_PpiC"/>
</dbReference>
<dbReference type="Gene3D" id="3.10.50.40">
    <property type="match status" value="1"/>
</dbReference>
<gene>
    <name evidence="15" type="ORF">HTY61_06435</name>
</gene>
<name>A0A6N1VG47_9HYPH</name>
<evidence type="ECO:0000256" key="2">
    <source>
        <dbReference type="ARBA" id="ARBA00018370"/>
    </source>
</evidence>
<keyword evidence="4" id="KW-0997">Cell inner membrane</keyword>
<keyword evidence="6" id="KW-1133">Transmembrane helix</keyword>
<evidence type="ECO:0000256" key="11">
    <source>
        <dbReference type="ARBA" id="ARBA00038408"/>
    </source>
</evidence>
<dbReference type="Pfam" id="PF13145">
    <property type="entry name" value="Rotamase_2"/>
    <property type="match status" value="1"/>
</dbReference>
<evidence type="ECO:0000259" key="14">
    <source>
        <dbReference type="Pfam" id="PF13145"/>
    </source>
</evidence>
<evidence type="ECO:0000256" key="7">
    <source>
        <dbReference type="ARBA" id="ARBA00023136"/>
    </source>
</evidence>
<dbReference type="InterPro" id="IPR052029">
    <property type="entry name" value="PpiD_chaperone"/>
</dbReference>
<evidence type="ECO:0000256" key="6">
    <source>
        <dbReference type="ARBA" id="ARBA00022989"/>
    </source>
</evidence>
<dbReference type="PANTHER" id="PTHR47529:SF1">
    <property type="entry name" value="PERIPLASMIC CHAPERONE PPID"/>
    <property type="match status" value="1"/>
</dbReference>
<feature type="domain" description="PpiC" evidence="14">
    <location>
        <begin position="248"/>
        <end position="368"/>
    </location>
</feature>
<dbReference type="RefSeq" id="WP_175276015.1">
    <property type="nucleotide sequence ID" value="NZ_CP054836.1"/>
</dbReference>
<comment type="subcellular location">
    <subcellularLocation>
        <location evidence="1">Cell inner membrane</location>
        <topology evidence="1">Single-pass type II membrane protein</topology>
        <orientation evidence="1">Periplasmic side</orientation>
    </subcellularLocation>
</comment>
<evidence type="ECO:0000256" key="13">
    <source>
        <dbReference type="ARBA" id="ARBA00042775"/>
    </source>
</evidence>
<evidence type="ECO:0000256" key="4">
    <source>
        <dbReference type="ARBA" id="ARBA00022519"/>
    </source>
</evidence>
<keyword evidence="15" id="KW-0413">Isomerase</keyword>
<sequence>MLDGLRNASKSWVAKALLLLLLVSFGVWGVSGQIFTGVAGDAVVTAGQTKVSALDYRLAYDRQLAAYSRQLGERLTAEQARLFGVDRAVLGQMVAGAVLDEQSRVMQLGLSKDRLAILIAEDPAFQGADGRFSRDNFRIALRNIGMTEEEYIRSRENVAIRQQIVEAVSDGIQVPGTMLEAFAQHSGEKRDVQYITIGDSVIEPVEAPGEDELRAYFEAHKADYRAPEYRKIDFVRLTPEAIVDEAAISEEAVRADYEARKDRYTAPETRTIEQLVFADDAAAAAAHERILAGQSFEDAVADAGRTMDDVRIGTFAKADLPDPAVAEAAFSLGSPGEVSNLIEGAFGKVIVRVTAINPARVQPFEEVSEDIRRELALVEANDVLLDIHDAYEDARAGGATMQEAAEGQKLQMQTIEAVDEQGMSPSGEPVSSIPEQDALIAAAFETDIGIENPPLDAADSGFLWYEVREVTPARDREFEEVRDRVTEDWMAEETESRIAAKAQSLAERLAAGESLEELAESEGVQIETKYGLQRGATDADFGGTGVSEIFDGGPDHSGTFPAPAGNTYKIFRVTSVSQAVGGAENLGPGVREGVRTSMADDLLDQMVAKLQTIYPVEINQNAIQRALSIQ</sequence>
<dbReference type="EMBL" id="CP054836">
    <property type="protein sequence ID" value="QKV18119.1"/>
    <property type="molecule type" value="Genomic_DNA"/>
</dbReference>
<comment type="similarity">
    <text evidence="11">Belongs to the PpiD chaperone family.</text>
</comment>
<dbReference type="SUPFAM" id="SSF109998">
    <property type="entry name" value="Triger factor/SurA peptide-binding domain-like"/>
    <property type="match status" value="1"/>
</dbReference>
<dbReference type="InterPro" id="IPR027304">
    <property type="entry name" value="Trigger_fact/SurA_dom_sf"/>
</dbReference>
<dbReference type="GO" id="GO:0003755">
    <property type="term" value="F:peptidyl-prolyl cis-trans isomerase activity"/>
    <property type="evidence" value="ECO:0007669"/>
    <property type="project" value="InterPro"/>
</dbReference>
<evidence type="ECO:0000313" key="16">
    <source>
        <dbReference type="Proteomes" id="UP000509367"/>
    </source>
</evidence>
<keyword evidence="8" id="KW-0143">Chaperone</keyword>
<evidence type="ECO:0000256" key="3">
    <source>
        <dbReference type="ARBA" id="ARBA00022475"/>
    </source>
</evidence>
<evidence type="ECO:0000256" key="5">
    <source>
        <dbReference type="ARBA" id="ARBA00022692"/>
    </source>
</evidence>
<keyword evidence="16" id="KW-1185">Reference proteome</keyword>
<dbReference type="Pfam" id="PF13624">
    <property type="entry name" value="SurA_N_3"/>
    <property type="match status" value="1"/>
</dbReference>
<dbReference type="PANTHER" id="PTHR47529">
    <property type="entry name" value="PEPTIDYL-PROLYL CIS-TRANS ISOMERASE D"/>
    <property type="match status" value="1"/>
</dbReference>
<evidence type="ECO:0000256" key="12">
    <source>
        <dbReference type="ARBA" id="ARBA00040743"/>
    </source>
</evidence>
<organism evidence="15 16">
    <name type="scientific">Oricola thermophila</name>
    <dbReference type="NCBI Taxonomy" id="2742145"/>
    <lineage>
        <taxon>Bacteria</taxon>
        <taxon>Pseudomonadati</taxon>
        <taxon>Pseudomonadota</taxon>
        <taxon>Alphaproteobacteria</taxon>
        <taxon>Hyphomicrobiales</taxon>
        <taxon>Ahrensiaceae</taxon>
        <taxon>Oricola</taxon>
    </lineage>
</organism>
<evidence type="ECO:0000256" key="10">
    <source>
        <dbReference type="ARBA" id="ARBA00031484"/>
    </source>
</evidence>
<accession>A0A6N1VG47</accession>
<evidence type="ECO:0000256" key="9">
    <source>
        <dbReference type="ARBA" id="ARBA00030642"/>
    </source>
</evidence>
<dbReference type="KEGG" id="orm:HTY61_06435"/>
<protein>
    <recommendedName>
        <fullName evidence="2">Parvulin-like PPIase</fullName>
    </recommendedName>
    <alternativeName>
        <fullName evidence="9">Peptidyl-prolyl cis-trans isomerase plp</fullName>
    </alternativeName>
    <alternativeName>
        <fullName evidence="12">Periplasmic chaperone PpiD</fullName>
    </alternativeName>
    <alternativeName>
        <fullName evidence="13">Periplasmic folding chaperone</fullName>
    </alternativeName>
    <alternativeName>
        <fullName evidence="10">Rotamase plp</fullName>
    </alternativeName>
</protein>
<evidence type="ECO:0000256" key="8">
    <source>
        <dbReference type="ARBA" id="ARBA00023186"/>
    </source>
</evidence>
<proteinExistence type="inferred from homology"/>
<dbReference type="Proteomes" id="UP000509367">
    <property type="component" value="Chromosome"/>
</dbReference>